<comment type="cofactor">
    <cofactor evidence="1 7">
        <name>Mg(2+)</name>
        <dbReference type="ChEBI" id="CHEBI:18420"/>
    </cofactor>
</comment>
<sequence length="140" mass="15353">MTSNGDLWACDTSVAVAALDPAHEAHSPCRRALVQLRPALAGHALFETYSVLTRLPLPLRLTADQAATVLHEAFPADCWLDATATRDLRERLAGLGVVGGSVYDALVGQAAVTNHRTLLTRDRRAERIYRSLDVEYRFVD</sequence>
<evidence type="ECO:0000256" key="1">
    <source>
        <dbReference type="ARBA" id="ARBA00001946"/>
    </source>
</evidence>
<keyword evidence="4 7" id="KW-0479">Metal-binding</keyword>
<gene>
    <name evidence="7" type="primary">vapC</name>
    <name evidence="9" type="ORF">FPZ47_07815</name>
</gene>
<protein>
    <recommendedName>
        <fullName evidence="7">Ribonuclease VapC</fullName>
        <shortName evidence="7">RNase VapC</shortName>
        <ecNumber evidence="7">3.1.-.-</ecNumber>
    </recommendedName>
    <alternativeName>
        <fullName evidence="7">Toxin VapC</fullName>
    </alternativeName>
</protein>
<evidence type="ECO:0000259" key="8">
    <source>
        <dbReference type="Pfam" id="PF01850"/>
    </source>
</evidence>
<dbReference type="InterPro" id="IPR002716">
    <property type="entry name" value="PIN_dom"/>
</dbReference>
<dbReference type="AlphaFoldDB" id="A0A557XXH6"/>
<dbReference type="InterPro" id="IPR022907">
    <property type="entry name" value="VapC_family"/>
</dbReference>
<dbReference type="RefSeq" id="WP_144953264.1">
    <property type="nucleotide sequence ID" value="NZ_VMQU01000023.1"/>
</dbReference>
<organism evidence="9 10">
    <name type="scientific">Mycobacterium helveticum</name>
    <dbReference type="NCBI Taxonomy" id="2592811"/>
    <lineage>
        <taxon>Bacteria</taxon>
        <taxon>Bacillati</taxon>
        <taxon>Actinomycetota</taxon>
        <taxon>Actinomycetes</taxon>
        <taxon>Mycobacteriales</taxon>
        <taxon>Mycobacteriaceae</taxon>
        <taxon>Mycobacterium</taxon>
    </lineage>
</organism>
<keyword evidence="2 7" id="KW-1277">Toxin-antitoxin system</keyword>
<accession>A0A557XXH6</accession>
<dbReference type="Pfam" id="PF01850">
    <property type="entry name" value="PIN"/>
    <property type="match status" value="1"/>
</dbReference>
<evidence type="ECO:0000313" key="10">
    <source>
        <dbReference type="Proteomes" id="UP000320513"/>
    </source>
</evidence>
<dbReference type="EMBL" id="VMQU01000023">
    <property type="protein sequence ID" value="TVS90826.1"/>
    <property type="molecule type" value="Genomic_DNA"/>
</dbReference>
<feature type="binding site" evidence="7">
    <location>
        <position position="11"/>
    </location>
    <ligand>
        <name>Mg(2+)</name>
        <dbReference type="ChEBI" id="CHEBI:18420"/>
    </ligand>
</feature>
<name>A0A557XXH6_9MYCO</name>
<dbReference type="CDD" id="cd18681">
    <property type="entry name" value="PIN_MtVapC27-VapC40_like"/>
    <property type="match status" value="1"/>
</dbReference>
<evidence type="ECO:0000256" key="3">
    <source>
        <dbReference type="ARBA" id="ARBA00022722"/>
    </source>
</evidence>
<keyword evidence="7" id="KW-0800">Toxin</keyword>
<comment type="similarity">
    <text evidence="7">Belongs to the PINc/VapC protein family.</text>
</comment>
<keyword evidence="3 7" id="KW-0540">Nuclease</keyword>
<dbReference type="GO" id="GO:0090729">
    <property type="term" value="F:toxin activity"/>
    <property type="evidence" value="ECO:0007669"/>
    <property type="project" value="UniProtKB-KW"/>
</dbReference>
<dbReference type="SUPFAM" id="SSF88723">
    <property type="entry name" value="PIN domain-like"/>
    <property type="match status" value="1"/>
</dbReference>
<comment type="function">
    <text evidence="7">Toxic component of a toxin-antitoxin (TA) system. An RNase.</text>
</comment>
<keyword evidence="6 7" id="KW-0460">Magnesium</keyword>
<keyword evidence="5 7" id="KW-0378">Hydrolase</keyword>
<dbReference type="Proteomes" id="UP000320513">
    <property type="component" value="Unassembled WGS sequence"/>
</dbReference>
<keyword evidence="10" id="KW-1185">Reference proteome</keyword>
<dbReference type="GO" id="GO:0000287">
    <property type="term" value="F:magnesium ion binding"/>
    <property type="evidence" value="ECO:0007669"/>
    <property type="project" value="UniProtKB-UniRule"/>
</dbReference>
<dbReference type="HAMAP" id="MF_00265">
    <property type="entry name" value="VapC_Nob1"/>
    <property type="match status" value="1"/>
</dbReference>
<feature type="binding site" evidence="7">
    <location>
        <position position="104"/>
    </location>
    <ligand>
        <name>Mg(2+)</name>
        <dbReference type="ChEBI" id="CHEBI:18420"/>
    </ligand>
</feature>
<dbReference type="GO" id="GO:0004540">
    <property type="term" value="F:RNA nuclease activity"/>
    <property type="evidence" value="ECO:0007669"/>
    <property type="project" value="InterPro"/>
</dbReference>
<dbReference type="GO" id="GO:0016787">
    <property type="term" value="F:hydrolase activity"/>
    <property type="evidence" value="ECO:0007669"/>
    <property type="project" value="UniProtKB-KW"/>
</dbReference>
<evidence type="ECO:0000256" key="6">
    <source>
        <dbReference type="ARBA" id="ARBA00022842"/>
    </source>
</evidence>
<proteinExistence type="inferred from homology"/>
<dbReference type="EC" id="3.1.-.-" evidence="7"/>
<feature type="domain" description="PIN" evidence="8">
    <location>
        <begin position="10"/>
        <end position="129"/>
    </location>
</feature>
<dbReference type="Gene3D" id="3.40.50.1010">
    <property type="entry name" value="5'-nuclease"/>
    <property type="match status" value="1"/>
</dbReference>
<evidence type="ECO:0000256" key="4">
    <source>
        <dbReference type="ARBA" id="ARBA00022723"/>
    </source>
</evidence>
<dbReference type="OrthoDB" id="25693at2"/>
<comment type="caution">
    <text evidence="9">The sequence shown here is derived from an EMBL/GenBank/DDBJ whole genome shotgun (WGS) entry which is preliminary data.</text>
</comment>
<dbReference type="InterPro" id="IPR029060">
    <property type="entry name" value="PIN-like_dom_sf"/>
</dbReference>
<evidence type="ECO:0000256" key="2">
    <source>
        <dbReference type="ARBA" id="ARBA00022649"/>
    </source>
</evidence>
<evidence type="ECO:0000256" key="7">
    <source>
        <dbReference type="HAMAP-Rule" id="MF_00265"/>
    </source>
</evidence>
<evidence type="ECO:0000256" key="5">
    <source>
        <dbReference type="ARBA" id="ARBA00022801"/>
    </source>
</evidence>
<reference evidence="9 10" key="1">
    <citation type="submission" date="2019-07" db="EMBL/GenBank/DDBJ databases">
        <title>New Mycobacterium species.</title>
        <authorList>
            <person name="Tortoli E."/>
            <person name="Ghielmetti G."/>
            <person name="Friedel U."/>
            <person name="Trovato A."/>
        </authorList>
    </citation>
    <scope>NUCLEOTIDE SEQUENCE [LARGE SCALE GENOMIC DNA]</scope>
    <source>
        <strain evidence="9 10">16-83</strain>
    </source>
</reference>
<evidence type="ECO:0000313" key="9">
    <source>
        <dbReference type="EMBL" id="TVS90826.1"/>
    </source>
</evidence>